<sequence>MKKTSKHAPKLGMAVCAKCTVPAAAETPGRRTIDFFLVWHMPRVHFRSAQVAYTRTPPRFLGFATPHNIW</sequence>
<evidence type="ECO:0000313" key="2">
    <source>
        <dbReference type="Proteomes" id="UP000281553"/>
    </source>
</evidence>
<organism evidence="1 2">
    <name type="scientific">Dibothriocephalus latus</name>
    <name type="common">Fish tapeworm</name>
    <name type="synonym">Diphyllobothrium latum</name>
    <dbReference type="NCBI Taxonomy" id="60516"/>
    <lineage>
        <taxon>Eukaryota</taxon>
        <taxon>Metazoa</taxon>
        <taxon>Spiralia</taxon>
        <taxon>Lophotrochozoa</taxon>
        <taxon>Platyhelminthes</taxon>
        <taxon>Cestoda</taxon>
        <taxon>Eucestoda</taxon>
        <taxon>Diphyllobothriidea</taxon>
        <taxon>Diphyllobothriidae</taxon>
        <taxon>Dibothriocephalus</taxon>
    </lineage>
</organism>
<evidence type="ECO:0000313" key="1">
    <source>
        <dbReference type="EMBL" id="VDK50439.1"/>
    </source>
</evidence>
<gene>
    <name evidence="1" type="ORF">DILT_LOCUS1789</name>
</gene>
<name>A0A3P6QNQ3_DIBLA</name>
<accession>A0A3P6QNQ3</accession>
<dbReference type="AlphaFoldDB" id="A0A3P6QNQ3"/>
<keyword evidence="2" id="KW-1185">Reference proteome</keyword>
<dbReference type="Proteomes" id="UP000281553">
    <property type="component" value="Unassembled WGS sequence"/>
</dbReference>
<reference evidence="1 2" key="1">
    <citation type="submission" date="2018-11" db="EMBL/GenBank/DDBJ databases">
        <authorList>
            <consortium name="Pathogen Informatics"/>
        </authorList>
    </citation>
    <scope>NUCLEOTIDE SEQUENCE [LARGE SCALE GENOMIC DNA]</scope>
</reference>
<proteinExistence type="predicted"/>
<dbReference type="EMBL" id="UYRU01014708">
    <property type="protein sequence ID" value="VDK50439.1"/>
    <property type="molecule type" value="Genomic_DNA"/>
</dbReference>
<protein>
    <submittedName>
        <fullName evidence="1">Uncharacterized protein</fullName>
    </submittedName>
</protein>